<dbReference type="InterPro" id="IPR044704">
    <property type="entry name" value="UGlyAH_cupin_N"/>
</dbReference>
<dbReference type="NCBIfam" id="TIGR03214">
    <property type="entry name" value="ura-cupin"/>
    <property type="match status" value="1"/>
</dbReference>
<dbReference type="GO" id="GO:0071522">
    <property type="term" value="F:ureidoglycine aminohydrolase activity"/>
    <property type="evidence" value="ECO:0007669"/>
    <property type="project" value="InterPro"/>
</dbReference>
<dbReference type="Gene3D" id="2.60.120.10">
    <property type="entry name" value="Jelly Rolls"/>
    <property type="match status" value="2"/>
</dbReference>
<dbReference type="InterPro" id="IPR011051">
    <property type="entry name" value="RmlC_Cupin_sf"/>
</dbReference>
<dbReference type="OrthoDB" id="9814939at2"/>
<dbReference type="InterPro" id="IPR017627">
    <property type="entry name" value="UGHY"/>
</dbReference>
<dbReference type="RefSeq" id="WP_072577385.1">
    <property type="nucleotide sequence ID" value="NZ_LWHB01000167.1"/>
</dbReference>
<dbReference type="InterPro" id="IPR044697">
    <property type="entry name" value="UGlyAH_cupin_C"/>
</dbReference>
<accession>A0A380MZK9</accession>
<dbReference type="AlphaFoldDB" id="A0A380MZK9"/>
<organism evidence="1 2">
    <name type="scientific">Suttonella ornithocola</name>
    <dbReference type="NCBI Taxonomy" id="279832"/>
    <lineage>
        <taxon>Bacteria</taxon>
        <taxon>Pseudomonadati</taxon>
        <taxon>Pseudomonadota</taxon>
        <taxon>Gammaproteobacteria</taxon>
        <taxon>Cardiobacteriales</taxon>
        <taxon>Cardiobacteriaceae</taxon>
        <taxon>Suttonella</taxon>
    </lineage>
</organism>
<dbReference type="EMBL" id="UHIC01000001">
    <property type="protein sequence ID" value="SUO96917.1"/>
    <property type="molecule type" value="Genomic_DNA"/>
</dbReference>
<dbReference type="CDD" id="cd02211">
    <property type="entry name" value="cupin_UGlyAH_N"/>
    <property type="match status" value="1"/>
</dbReference>
<dbReference type="SUPFAM" id="SSF51182">
    <property type="entry name" value="RmlC-like cupins"/>
    <property type="match status" value="1"/>
</dbReference>
<proteinExistence type="predicted"/>
<protein>
    <submittedName>
        <fullName evidence="1">Uncharacterized conserved protein, contains double-stranded beta-helix domain</fullName>
    </submittedName>
</protein>
<gene>
    <name evidence="1" type="primary">ylbA</name>
    <name evidence="1" type="ORF">NCTC13337_02080</name>
</gene>
<evidence type="ECO:0000313" key="1">
    <source>
        <dbReference type="EMBL" id="SUO96917.1"/>
    </source>
</evidence>
<dbReference type="Proteomes" id="UP000254601">
    <property type="component" value="Unassembled WGS sequence"/>
</dbReference>
<keyword evidence="2" id="KW-1185">Reference proteome</keyword>
<sequence length="258" mass="28916">MPGYPQDLLSNRSVVKHGNYAVITPEGRVINVIPGIEDCKMTILATPKMGASFVQLIGTLGENAKTSITYANKPHEESLIYVLDGDVELEVKVGDETKVLTQGGYAYAPAGVGIDFSNKNHKEGRILLYKQRYVPHPGGLEPYVVFGNVNDIEWADYDGMANVHIKDLLPIEQCFDMNFHILSFDPGASHNIIETHVQEHGAYVYEGQGCYLLDEDWYLIKPEDFIWFGPYCKQASYAVGRGPFSYIYSKDCHRDVEI</sequence>
<dbReference type="PANTHER" id="PTHR34571">
    <property type="entry name" value="(S)-UREIDOGLYCINE AMINOHYDROLASE"/>
    <property type="match status" value="1"/>
</dbReference>
<name>A0A380MZK9_9GAMM</name>
<dbReference type="InterPro" id="IPR014710">
    <property type="entry name" value="RmlC-like_jellyroll"/>
</dbReference>
<reference evidence="1 2" key="1">
    <citation type="submission" date="2018-06" db="EMBL/GenBank/DDBJ databases">
        <authorList>
            <consortium name="Pathogen Informatics"/>
            <person name="Doyle S."/>
        </authorList>
    </citation>
    <scope>NUCLEOTIDE SEQUENCE [LARGE SCALE GENOMIC DNA]</scope>
    <source>
        <strain evidence="1 2">NCTC13337</strain>
    </source>
</reference>
<dbReference type="PANTHER" id="PTHR34571:SF1">
    <property type="entry name" value="(S)-UREIDOGLYCINE AMINOHYDROLASE"/>
    <property type="match status" value="1"/>
</dbReference>
<evidence type="ECO:0000313" key="2">
    <source>
        <dbReference type="Proteomes" id="UP000254601"/>
    </source>
</evidence>
<dbReference type="CDD" id="cd02212">
    <property type="entry name" value="cupin_UGlyAH_C"/>
    <property type="match status" value="1"/>
</dbReference>